<dbReference type="Gene3D" id="3.40.50.150">
    <property type="entry name" value="Vaccinia Virus protein VP39"/>
    <property type="match status" value="1"/>
</dbReference>
<dbReference type="PANTHER" id="PTHR43712">
    <property type="entry name" value="PUTATIVE (AFU_ORTHOLOGUE AFUA_4G14580)-RELATED"/>
    <property type="match status" value="1"/>
</dbReference>
<evidence type="ECO:0000259" key="5">
    <source>
        <dbReference type="Pfam" id="PF08100"/>
    </source>
</evidence>
<dbReference type="PANTHER" id="PTHR43712:SF2">
    <property type="entry name" value="O-METHYLTRANSFERASE CICE"/>
    <property type="match status" value="1"/>
</dbReference>
<feature type="domain" description="O-methyltransferase dimerisation" evidence="5">
    <location>
        <begin position="14"/>
        <end position="88"/>
    </location>
</feature>
<dbReference type="Gene3D" id="1.10.287.1350">
    <property type="match status" value="1"/>
</dbReference>
<keyword evidence="3" id="KW-0949">S-adenosyl-L-methionine</keyword>
<dbReference type="Pfam" id="PF08100">
    <property type="entry name" value="Dimerisation"/>
    <property type="match status" value="1"/>
</dbReference>
<feature type="domain" description="O-methyltransferase C-terminal" evidence="4">
    <location>
        <begin position="112"/>
        <end position="319"/>
    </location>
</feature>
<dbReference type="EMBL" id="BOMQ01000011">
    <property type="protein sequence ID" value="GIE47389.1"/>
    <property type="molecule type" value="Genomic_DNA"/>
</dbReference>
<comment type="caution">
    <text evidence="6">The sequence shown here is derived from an EMBL/GenBank/DDBJ whole genome shotgun (WGS) entry which is preliminary data.</text>
</comment>
<gene>
    <name evidence="6" type="ORF">Ani05nite_09230</name>
</gene>
<dbReference type="SUPFAM" id="SSF46785">
    <property type="entry name" value="Winged helix' DNA-binding domain"/>
    <property type="match status" value="1"/>
</dbReference>
<evidence type="ECO:0000256" key="3">
    <source>
        <dbReference type="ARBA" id="ARBA00022691"/>
    </source>
</evidence>
<reference evidence="6" key="1">
    <citation type="submission" date="2021-01" db="EMBL/GenBank/DDBJ databases">
        <title>Whole genome shotgun sequence of Actinoplanes nipponensis NBRC 14063.</title>
        <authorList>
            <person name="Komaki H."/>
            <person name="Tamura T."/>
        </authorList>
    </citation>
    <scope>NUCLEOTIDE SEQUENCE</scope>
    <source>
        <strain evidence="6">NBRC 14063</strain>
    </source>
</reference>
<dbReference type="InterPro" id="IPR012967">
    <property type="entry name" value="COMT_dimerisation"/>
</dbReference>
<dbReference type="GO" id="GO:0008171">
    <property type="term" value="F:O-methyltransferase activity"/>
    <property type="evidence" value="ECO:0007669"/>
    <property type="project" value="InterPro"/>
</dbReference>
<dbReference type="AlphaFoldDB" id="A0A919MFC6"/>
<dbReference type="PIRSF" id="PIRSF005739">
    <property type="entry name" value="O-mtase"/>
    <property type="match status" value="1"/>
</dbReference>
<dbReference type="InterPro" id="IPR036390">
    <property type="entry name" value="WH_DNA-bd_sf"/>
</dbReference>
<keyword evidence="1" id="KW-0489">Methyltransferase</keyword>
<dbReference type="InterPro" id="IPR029063">
    <property type="entry name" value="SAM-dependent_MTases_sf"/>
</dbReference>
<keyword evidence="7" id="KW-1185">Reference proteome</keyword>
<evidence type="ECO:0000313" key="6">
    <source>
        <dbReference type="EMBL" id="GIE47389.1"/>
    </source>
</evidence>
<evidence type="ECO:0000256" key="1">
    <source>
        <dbReference type="ARBA" id="ARBA00022603"/>
    </source>
</evidence>
<accession>A0A919MFC6</accession>
<evidence type="ECO:0000313" key="7">
    <source>
        <dbReference type="Proteomes" id="UP000647172"/>
    </source>
</evidence>
<dbReference type="Pfam" id="PF00891">
    <property type="entry name" value="Methyltransf_2"/>
    <property type="match status" value="1"/>
</dbReference>
<dbReference type="Proteomes" id="UP000647172">
    <property type="component" value="Unassembled WGS sequence"/>
</dbReference>
<sequence length="338" mass="36007">MNPPQPSAPTRLKELALGNAYAAMLHAATRLGIADALGEEPATVPELAETVGADGPTLRRLLRALALDGVFAETPDGRFTHTEMSRLLRTGSPASMADMVLWAGAAWTWQAWPKLADAVRTGEPVVPGLYGKDFFTYLREDGGADAEVFDRAMTQSSARTSESVAAALDTSGAKTLVDVGGGQGHLLRTLLETRPYLHGVLFDQPGVVDGAVPELRDGGVLAGRATVVPGDCLEAVPVDADIYLIKQVLKWDFDRSVRVLANIRAAARPGARVVVVQNLVDDTPEPRYAAAMDLLLLLNVGGREHSLDEFKTLFTRAGLAFAGVTRTSTSLRLIEATV</sequence>
<dbReference type="RefSeq" id="WP_203765417.1">
    <property type="nucleotide sequence ID" value="NZ_BAAAYJ010000064.1"/>
</dbReference>
<dbReference type="PROSITE" id="PS51683">
    <property type="entry name" value="SAM_OMT_II"/>
    <property type="match status" value="1"/>
</dbReference>
<protein>
    <submittedName>
        <fullName evidence="6">O-methyltransferase</fullName>
    </submittedName>
</protein>
<dbReference type="InterPro" id="IPR001077">
    <property type="entry name" value="COMT_C"/>
</dbReference>
<organism evidence="6 7">
    <name type="scientific">Actinoplanes nipponensis</name>
    <dbReference type="NCBI Taxonomy" id="135950"/>
    <lineage>
        <taxon>Bacteria</taxon>
        <taxon>Bacillati</taxon>
        <taxon>Actinomycetota</taxon>
        <taxon>Actinomycetes</taxon>
        <taxon>Micromonosporales</taxon>
        <taxon>Micromonosporaceae</taxon>
        <taxon>Actinoplanes</taxon>
    </lineage>
</organism>
<proteinExistence type="predicted"/>
<dbReference type="GO" id="GO:0032259">
    <property type="term" value="P:methylation"/>
    <property type="evidence" value="ECO:0007669"/>
    <property type="project" value="UniProtKB-KW"/>
</dbReference>
<dbReference type="InterPro" id="IPR036388">
    <property type="entry name" value="WH-like_DNA-bd_sf"/>
</dbReference>
<name>A0A919MFC6_9ACTN</name>
<evidence type="ECO:0000256" key="2">
    <source>
        <dbReference type="ARBA" id="ARBA00022679"/>
    </source>
</evidence>
<dbReference type="SUPFAM" id="SSF53335">
    <property type="entry name" value="S-adenosyl-L-methionine-dependent methyltransferases"/>
    <property type="match status" value="1"/>
</dbReference>
<dbReference type="GO" id="GO:0046983">
    <property type="term" value="F:protein dimerization activity"/>
    <property type="evidence" value="ECO:0007669"/>
    <property type="project" value="InterPro"/>
</dbReference>
<dbReference type="InterPro" id="IPR016461">
    <property type="entry name" value="COMT-like"/>
</dbReference>
<dbReference type="Gene3D" id="1.10.10.10">
    <property type="entry name" value="Winged helix-like DNA-binding domain superfamily/Winged helix DNA-binding domain"/>
    <property type="match status" value="1"/>
</dbReference>
<keyword evidence="2" id="KW-0808">Transferase</keyword>
<evidence type="ECO:0000259" key="4">
    <source>
        <dbReference type="Pfam" id="PF00891"/>
    </source>
</evidence>